<accession>A0A6G1X4H0</accession>
<dbReference type="EMBL" id="WJNH01000003">
    <property type="protein sequence ID" value="MRG85893.1"/>
    <property type="molecule type" value="Genomic_DNA"/>
</dbReference>
<dbReference type="Proteomes" id="UP000480185">
    <property type="component" value="Unassembled WGS sequence"/>
</dbReference>
<keyword evidence="2" id="KW-1185">Reference proteome</keyword>
<name>A0A6G1X4H0_9BACI</name>
<organism evidence="1 2">
    <name type="scientific">Salinibacillus xinjiangensis</name>
    <dbReference type="NCBI Taxonomy" id="1229268"/>
    <lineage>
        <taxon>Bacteria</taxon>
        <taxon>Bacillati</taxon>
        <taxon>Bacillota</taxon>
        <taxon>Bacilli</taxon>
        <taxon>Bacillales</taxon>
        <taxon>Bacillaceae</taxon>
        <taxon>Salinibacillus</taxon>
    </lineage>
</organism>
<evidence type="ECO:0000313" key="1">
    <source>
        <dbReference type="EMBL" id="MRG85893.1"/>
    </source>
</evidence>
<evidence type="ECO:0008006" key="3">
    <source>
        <dbReference type="Google" id="ProtNLM"/>
    </source>
</evidence>
<evidence type="ECO:0000313" key="2">
    <source>
        <dbReference type="Proteomes" id="UP000480185"/>
    </source>
</evidence>
<reference evidence="1 2" key="1">
    <citation type="submission" date="2019-11" db="EMBL/GenBank/DDBJ databases">
        <authorList>
            <person name="Li J."/>
        </authorList>
    </citation>
    <scope>NUCLEOTIDE SEQUENCE [LARGE SCALE GENOMIC DNA]</scope>
    <source>
        <strain evidence="1 2">J4</strain>
    </source>
</reference>
<dbReference type="AlphaFoldDB" id="A0A6G1X4H0"/>
<proteinExistence type="predicted"/>
<sequence length="70" mass="7946">MGKDKRGIYDGGVDMEEDYREYRTGQGVPASGEYICQSGKKAEFNENDTFPVCPVSGEETTWKHDKYEQS</sequence>
<gene>
    <name evidence="1" type="ORF">GH754_06020</name>
</gene>
<protein>
    <recommendedName>
        <fullName evidence="3">YjzC family protein</fullName>
    </recommendedName>
</protein>
<comment type="caution">
    <text evidence="1">The sequence shown here is derived from an EMBL/GenBank/DDBJ whole genome shotgun (WGS) entry which is preliminary data.</text>
</comment>